<proteinExistence type="predicted"/>
<keyword evidence="2" id="KW-0472">Membrane</keyword>
<evidence type="ECO:0000313" key="4">
    <source>
        <dbReference type="Proteomes" id="UP001164746"/>
    </source>
</evidence>
<feature type="compositionally biased region" description="Polar residues" evidence="1">
    <location>
        <begin position="145"/>
        <end position="162"/>
    </location>
</feature>
<reference evidence="3" key="1">
    <citation type="submission" date="2022-11" db="EMBL/GenBank/DDBJ databases">
        <title>Centuries of genome instability and evolution in soft-shell clam transmissible cancer (bioRxiv).</title>
        <authorList>
            <person name="Hart S.F.M."/>
            <person name="Yonemitsu M.A."/>
            <person name="Giersch R.M."/>
            <person name="Beal B.F."/>
            <person name="Arriagada G."/>
            <person name="Davis B.W."/>
            <person name="Ostrander E.A."/>
            <person name="Goff S.P."/>
            <person name="Metzger M.J."/>
        </authorList>
    </citation>
    <scope>NUCLEOTIDE SEQUENCE</scope>
    <source>
        <strain evidence="3">MELC-2E11</strain>
        <tissue evidence="3">Siphon/mantle</tissue>
    </source>
</reference>
<keyword evidence="2" id="KW-0812">Transmembrane</keyword>
<evidence type="ECO:0000313" key="3">
    <source>
        <dbReference type="EMBL" id="WAR03122.1"/>
    </source>
</evidence>
<name>A0ABY7E2G6_MYAAR</name>
<organism evidence="3 4">
    <name type="scientific">Mya arenaria</name>
    <name type="common">Soft-shell clam</name>
    <dbReference type="NCBI Taxonomy" id="6604"/>
    <lineage>
        <taxon>Eukaryota</taxon>
        <taxon>Metazoa</taxon>
        <taxon>Spiralia</taxon>
        <taxon>Lophotrochozoa</taxon>
        <taxon>Mollusca</taxon>
        <taxon>Bivalvia</taxon>
        <taxon>Autobranchia</taxon>
        <taxon>Heteroconchia</taxon>
        <taxon>Euheterodonta</taxon>
        <taxon>Imparidentia</taxon>
        <taxon>Neoheterodontei</taxon>
        <taxon>Myida</taxon>
        <taxon>Myoidea</taxon>
        <taxon>Myidae</taxon>
        <taxon>Mya</taxon>
    </lineage>
</organism>
<sequence length="178" mass="20293">MARMKLVWRWDGVSFLVIIWILMCLEITDVHGTKCYRNEDIGEIPANVYYCSEGEKTECCEEDEQFTCCEPQAKKTLREQLILWGVILAVGLGIALVCGYFWKDNLCSKDDRSCRHRCCPCCVKKDEVDTKQLTGIVQPTPFRPATSSGWRSAPRPSTSMTDSPPPAFHYKSTTYGKY</sequence>
<keyword evidence="4" id="KW-1185">Reference proteome</keyword>
<feature type="transmembrane region" description="Helical" evidence="2">
    <location>
        <begin position="81"/>
        <end position="102"/>
    </location>
</feature>
<gene>
    <name evidence="3" type="ORF">MAR_009680</name>
</gene>
<dbReference type="Proteomes" id="UP001164746">
    <property type="component" value="Chromosome 4"/>
</dbReference>
<accession>A0ABY7E2G6</accession>
<evidence type="ECO:0000256" key="1">
    <source>
        <dbReference type="SAM" id="MobiDB-lite"/>
    </source>
</evidence>
<dbReference type="EMBL" id="CP111015">
    <property type="protein sequence ID" value="WAR03122.1"/>
    <property type="molecule type" value="Genomic_DNA"/>
</dbReference>
<evidence type="ECO:0000256" key="2">
    <source>
        <dbReference type="SAM" id="Phobius"/>
    </source>
</evidence>
<feature type="region of interest" description="Disordered" evidence="1">
    <location>
        <begin position="138"/>
        <end position="178"/>
    </location>
</feature>
<feature type="transmembrane region" description="Helical" evidence="2">
    <location>
        <begin position="6"/>
        <end position="27"/>
    </location>
</feature>
<keyword evidence="2" id="KW-1133">Transmembrane helix</keyword>
<protein>
    <submittedName>
        <fullName evidence="3">Uncharacterized protein</fullName>
    </submittedName>
</protein>